<dbReference type="PROSITE" id="PS51186">
    <property type="entry name" value="GNAT"/>
    <property type="match status" value="1"/>
</dbReference>
<dbReference type="Gene3D" id="3.40.630.30">
    <property type="match status" value="1"/>
</dbReference>
<evidence type="ECO:0000259" key="3">
    <source>
        <dbReference type="PROSITE" id="PS51186"/>
    </source>
</evidence>
<dbReference type="VEuPathDB" id="FungiDB:PV06_02138"/>
<evidence type="ECO:0000256" key="1">
    <source>
        <dbReference type="ARBA" id="ARBA00022679"/>
    </source>
</evidence>
<dbReference type="InterPro" id="IPR050680">
    <property type="entry name" value="YpeA/RimI_acetyltransf"/>
</dbReference>
<proteinExistence type="predicted"/>
<keyword evidence="2" id="KW-0012">Acyltransferase</keyword>
<dbReference type="RefSeq" id="XP_016266684.1">
    <property type="nucleotide sequence ID" value="XM_016402787.1"/>
</dbReference>
<dbReference type="HOGENOM" id="CLU_013985_6_2_1"/>
<evidence type="ECO:0000313" key="4">
    <source>
        <dbReference type="EMBL" id="KIW46468.1"/>
    </source>
</evidence>
<dbReference type="InterPro" id="IPR000182">
    <property type="entry name" value="GNAT_dom"/>
</dbReference>
<dbReference type="Proteomes" id="UP000053342">
    <property type="component" value="Unassembled WGS sequence"/>
</dbReference>
<dbReference type="PANTHER" id="PTHR43420:SF47">
    <property type="entry name" value="N-ACETYLTRANSFERASE DOMAIN-CONTAINING PROTEIN"/>
    <property type="match status" value="1"/>
</dbReference>
<dbReference type="PANTHER" id="PTHR43420">
    <property type="entry name" value="ACETYLTRANSFERASE"/>
    <property type="match status" value="1"/>
</dbReference>
<dbReference type="InterPro" id="IPR016181">
    <property type="entry name" value="Acyl_CoA_acyltransferase"/>
</dbReference>
<dbReference type="EMBL" id="KN847333">
    <property type="protein sequence ID" value="KIW46468.1"/>
    <property type="molecule type" value="Genomic_DNA"/>
</dbReference>
<accession>A0A0D2DTL8</accession>
<dbReference type="GO" id="GO:0016747">
    <property type="term" value="F:acyltransferase activity, transferring groups other than amino-acyl groups"/>
    <property type="evidence" value="ECO:0007669"/>
    <property type="project" value="InterPro"/>
</dbReference>
<keyword evidence="5" id="KW-1185">Reference proteome</keyword>
<name>A0A0D2DTL8_9EURO</name>
<dbReference type="OrthoDB" id="41532at2759"/>
<reference evidence="4 5" key="1">
    <citation type="submission" date="2015-01" db="EMBL/GenBank/DDBJ databases">
        <title>The Genome Sequence of Exophiala oligosperma CBS72588.</title>
        <authorList>
            <consortium name="The Broad Institute Genomics Platform"/>
            <person name="Cuomo C."/>
            <person name="de Hoog S."/>
            <person name="Gorbushina A."/>
            <person name="Stielow B."/>
            <person name="Teixiera M."/>
            <person name="Abouelleil A."/>
            <person name="Chapman S.B."/>
            <person name="Priest M."/>
            <person name="Young S.K."/>
            <person name="Wortman J."/>
            <person name="Nusbaum C."/>
            <person name="Birren B."/>
        </authorList>
    </citation>
    <scope>NUCLEOTIDE SEQUENCE [LARGE SCALE GENOMIC DNA]</scope>
    <source>
        <strain evidence="4 5">CBS 72588</strain>
    </source>
</reference>
<dbReference type="Pfam" id="PF00583">
    <property type="entry name" value="Acetyltransf_1"/>
    <property type="match status" value="1"/>
</dbReference>
<sequence>MASFSIRVLPTTPHGDQDVDYALRLKTLRLKTLQEDPGSWISLYKDEVDQPQDFWVSRLRDPRAIHLVIVRHDSSQDNVDESTAMLSQGDWVGLVVIITPELDHGDGVDEKEQTSSEFLMAAVSVHSGHRGHGLGGRLVQKAIETSRDFALERKITSPYLTAHVRSGNDSALKLYQKLGFRIVQPEYHGEKNGMLYTSTVVRVDL</sequence>
<dbReference type="SUPFAM" id="SSF55729">
    <property type="entry name" value="Acyl-CoA N-acyltransferases (Nat)"/>
    <property type="match status" value="1"/>
</dbReference>
<protein>
    <recommendedName>
        <fullName evidence="3">N-acetyltransferase domain-containing protein</fullName>
    </recommendedName>
</protein>
<evidence type="ECO:0000256" key="2">
    <source>
        <dbReference type="ARBA" id="ARBA00023315"/>
    </source>
</evidence>
<dbReference type="GeneID" id="27354212"/>
<keyword evidence="1" id="KW-0808">Transferase</keyword>
<organism evidence="4 5">
    <name type="scientific">Exophiala oligosperma</name>
    <dbReference type="NCBI Taxonomy" id="215243"/>
    <lineage>
        <taxon>Eukaryota</taxon>
        <taxon>Fungi</taxon>
        <taxon>Dikarya</taxon>
        <taxon>Ascomycota</taxon>
        <taxon>Pezizomycotina</taxon>
        <taxon>Eurotiomycetes</taxon>
        <taxon>Chaetothyriomycetidae</taxon>
        <taxon>Chaetothyriales</taxon>
        <taxon>Herpotrichiellaceae</taxon>
        <taxon>Exophiala</taxon>
    </lineage>
</organism>
<gene>
    <name evidence="4" type="ORF">PV06_02138</name>
</gene>
<dbReference type="AlphaFoldDB" id="A0A0D2DTL8"/>
<evidence type="ECO:0000313" key="5">
    <source>
        <dbReference type="Proteomes" id="UP000053342"/>
    </source>
</evidence>
<feature type="domain" description="N-acetyltransferase" evidence="3">
    <location>
        <begin position="28"/>
        <end position="201"/>
    </location>
</feature>